<evidence type="ECO:0000313" key="2">
    <source>
        <dbReference type="Proteomes" id="UP000235786"/>
    </source>
</evidence>
<keyword evidence="2" id="KW-1185">Reference proteome</keyword>
<gene>
    <name evidence="1" type="ORF">L207DRAFT_261459</name>
</gene>
<dbReference type="AlphaFoldDB" id="A0A2J6QSJ6"/>
<dbReference type="EMBL" id="KZ613976">
    <property type="protein sequence ID" value="PMD29236.1"/>
    <property type="molecule type" value="Genomic_DNA"/>
</dbReference>
<name>A0A2J6QSJ6_HYAVF</name>
<reference evidence="1 2" key="1">
    <citation type="submission" date="2016-04" db="EMBL/GenBank/DDBJ databases">
        <title>A degradative enzymes factory behind the ericoid mycorrhizal symbiosis.</title>
        <authorList>
            <consortium name="DOE Joint Genome Institute"/>
            <person name="Martino E."/>
            <person name="Morin E."/>
            <person name="Grelet G."/>
            <person name="Kuo A."/>
            <person name="Kohler A."/>
            <person name="Daghino S."/>
            <person name="Barry K."/>
            <person name="Choi C."/>
            <person name="Cichocki N."/>
            <person name="Clum A."/>
            <person name="Copeland A."/>
            <person name="Hainaut M."/>
            <person name="Haridas S."/>
            <person name="Labutti K."/>
            <person name="Lindquist E."/>
            <person name="Lipzen A."/>
            <person name="Khouja H.-R."/>
            <person name="Murat C."/>
            <person name="Ohm R."/>
            <person name="Olson A."/>
            <person name="Spatafora J."/>
            <person name="Veneault-Fourrey C."/>
            <person name="Henrissat B."/>
            <person name="Grigoriev I."/>
            <person name="Martin F."/>
            <person name="Perotto S."/>
        </authorList>
    </citation>
    <scope>NUCLEOTIDE SEQUENCE [LARGE SCALE GENOMIC DNA]</scope>
    <source>
        <strain evidence="1 2">F</strain>
    </source>
</reference>
<accession>A0A2J6QSJ6</accession>
<organism evidence="1 2">
    <name type="scientific">Hyaloscypha variabilis (strain UAMH 11265 / GT02V1 / F)</name>
    <name type="common">Meliniomyces variabilis</name>
    <dbReference type="NCBI Taxonomy" id="1149755"/>
    <lineage>
        <taxon>Eukaryota</taxon>
        <taxon>Fungi</taxon>
        <taxon>Dikarya</taxon>
        <taxon>Ascomycota</taxon>
        <taxon>Pezizomycotina</taxon>
        <taxon>Leotiomycetes</taxon>
        <taxon>Helotiales</taxon>
        <taxon>Hyaloscyphaceae</taxon>
        <taxon>Hyaloscypha</taxon>
        <taxon>Hyaloscypha variabilis</taxon>
    </lineage>
</organism>
<protein>
    <submittedName>
        <fullName evidence="1">Uncharacterized protein</fullName>
    </submittedName>
</protein>
<evidence type="ECO:0000313" key="1">
    <source>
        <dbReference type="EMBL" id="PMD29236.1"/>
    </source>
</evidence>
<sequence length="182" mass="20191">MALTVLVFNGQNPFDPTAQHAQWQSSLTHPPPRHKLFFRAAEMPPFLIAHRDPSQVSTDDPRRALVPSSEHPAIPPCEWSIHELTPRCWRPSPLFRGPETWAPASRIGHIPLSAPNPSALGFLLLNGFTRTAGPSCECHLHHRCFLSASIILHVDPFFASSNLPLSAIAKCIRCDNIFSLGR</sequence>
<proteinExistence type="predicted"/>
<dbReference type="Proteomes" id="UP000235786">
    <property type="component" value="Unassembled WGS sequence"/>
</dbReference>